<dbReference type="AlphaFoldDB" id="A0A0F9BNT2"/>
<protein>
    <submittedName>
        <fullName evidence="2">Uncharacterized protein</fullName>
    </submittedName>
</protein>
<accession>A0A0F9BNT2</accession>
<comment type="caution">
    <text evidence="2">The sequence shown here is derived from an EMBL/GenBank/DDBJ whole genome shotgun (WGS) entry which is preliminary data.</text>
</comment>
<keyword evidence="1" id="KW-0472">Membrane</keyword>
<gene>
    <name evidence="2" type="ORF">LCGC14_2767510</name>
</gene>
<sequence>MTMWIGLFNLFCVWLMFDLYFRQEKGSWHRKVTVTIGATNLVGAFVNLIL</sequence>
<keyword evidence="1" id="KW-1133">Transmembrane helix</keyword>
<evidence type="ECO:0000256" key="1">
    <source>
        <dbReference type="SAM" id="Phobius"/>
    </source>
</evidence>
<keyword evidence="1" id="KW-0812">Transmembrane</keyword>
<evidence type="ECO:0000313" key="2">
    <source>
        <dbReference type="EMBL" id="KKK86011.1"/>
    </source>
</evidence>
<feature type="transmembrane region" description="Helical" evidence="1">
    <location>
        <begin position="6"/>
        <end position="21"/>
    </location>
</feature>
<name>A0A0F9BNT2_9ZZZZ</name>
<organism evidence="2">
    <name type="scientific">marine sediment metagenome</name>
    <dbReference type="NCBI Taxonomy" id="412755"/>
    <lineage>
        <taxon>unclassified sequences</taxon>
        <taxon>metagenomes</taxon>
        <taxon>ecological metagenomes</taxon>
    </lineage>
</organism>
<proteinExistence type="predicted"/>
<reference evidence="2" key="1">
    <citation type="journal article" date="2015" name="Nature">
        <title>Complex archaea that bridge the gap between prokaryotes and eukaryotes.</title>
        <authorList>
            <person name="Spang A."/>
            <person name="Saw J.H."/>
            <person name="Jorgensen S.L."/>
            <person name="Zaremba-Niedzwiedzka K."/>
            <person name="Martijn J."/>
            <person name="Lind A.E."/>
            <person name="van Eijk R."/>
            <person name="Schleper C."/>
            <person name="Guy L."/>
            <person name="Ettema T.J."/>
        </authorList>
    </citation>
    <scope>NUCLEOTIDE SEQUENCE</scope>
</reference>
<dbReference type="EMBL" id="LAZR01051044">
    <property type="protein sequence ID" value="KKK86011.1"/>
    <property type="molecule type" value="Genomic_DNA"/>
</dbReference>